<keyword evidence="1" id="KW-0479">Metal-binding</keyword>
<organism evidence="5 6">
    <name type="scientific">Amycolatopsis plumensis</name>
    <dbReference type="NCBI Taxonomy" id="236508"/>
    <lineage>
        <taxon>Bacteria</taxon>
        <taxon>Bacillati</taxon>
        <taxon>Actinomycetota</taxon>
        <taxon>Actinomycetes</taxon>
        <taxon>Pseudonocardiales</taxon>
        <taxon>Pseudonocardiaceae</taxon>
        <taxon>Amycolatopsis</taxon>
    </lineage>
</organism>
<gene>
    <name evidence="5" type="ORF">ACFFTO_15170</name>
</gene>
<protein>
    <submittedName>
        <fullName evidence="5">Arginase family protein</fullName>
    </submittedName>
</protein>
<keyword evidence="2" id="KW-0378">Hydrolase</keyword>
<evidence type="ECO:0000313" key="5">
    <source>
        <dbReference type="EMBL" id="MFB9685533.1"/>
    </source>
</evidence>
<dbReference type="PROSITE" id="PS51409">
    <property type="entry name" value="ARGINASE_2"/>
    <property type="match status" value="1"/>
</dbReference>
<sequence>MTIVVPYHQDERLPGSSIPLPGGAVVDASLPEGDVWTRLVALFDVVADLVAARLGKPEADVPVVVSGDCLVAGATITGAQRAGLDPSVVWFDAHGDVHTLRSSTSGYLGGLALRLVLGAHEELFAGPLGLRPLAERQAVLVDARDLDPAEADFLAGSDVRRHGVEELQAEMVPGGPLVLHVDVDVVDTAELPGTRFPAPNGPTQRAVLDAVRRVLATGRVVAVDIACPWHPARDEQETAARARLLAELLAAAA</sequence>
<evidence type="ECO:0000256" key="3">
    <source>
        <dbReference type="ARBA" id="ARBA00023211"/>
    </source>
</evidence>
<comment type="similarity">
    <text evidence="4">Belongs to the arginase family.</text>
</comment>
<dbReference type="PANTHER" id="PTHR43782">
    <property type="entry name" value="ARGINASE"/>
    <property type="match status" value="1"/>
</dbReference>
<evidence type="ECO:0000313" key="6">
    <source>
        <dbReference type="Proteomes" id="UP001589535"/>
    </source>
</evidence>
<accession>A0ABV5U6K7</accession>
<dbReference type="RefSeq" id="WP_378193232.1">
    <property type="nucleotide sequence ID" value="NZ_JBHMBK010000010.1"/>
</dbReference>
<dbReference type="Gene3D" id="3.40.800.10">
    <property type="entry name" value="Ureohydrolase domain"/>
    <property type="match status" value="1"/>
</dbReference>
<keyword evidence="3" id="KW-0464">Manganese</keyword>
<dbReference type="Proteomes" id="UP001589535">
    <property type="component" value="Unassembled WGS sequence"/>
</dbReference>
<evidence type="ECO:0000256" key="1">
    <source>
        <dbReference type="ARBA" id="ARBA00022723"/>
    </source>
</evidence>
<dbReference type="InterPro" id="IPR006035">
    <property type="entry name" value="Ureohydrolase"/>
</dbReference>
<name>A0ABV5U6K7_9PSEU</name>
<dbReference type="PRINTS" id="PR00116">
    <property type="entry name" value="ARGINASE"/>
</dbReference>
<reference evidence="5 6" key="1">
    <citation type="submission" date="2024-09" db="EMBL/GenBank/DDBJ databases">
        <authorList>
            <person name="Sun Q."/>
            <person name="Mori K."/>
        </authorList>
    </citation>
    <scope>NUCLEOTIDE SEQUENCE [LARGE SCALE GENOMIC DNA]</scope>
    <source>
        <strain evidence="5 6">JCM 13852</strain>
    </source>
</reference>
<evidence type="ECO:0000256" key="2">
    <source>
        <dbReference type="ARBA" id="ARBA00022801"/>
    </source>
</evidence>
<evidence type="ECO:0000256" key="4">
    <source>
        <dbReference type="PROSITE-ProRule" id="PRU00742"/>
    </source>
</evidence>
<dbReference type="Pfam" id="PF00491">
    <property type="entry name" value="Arginase"/>
    <property type="match status" value="1"/>
</dbReference>
<proteinExistence type="inferred from homology"/>
<comment type="caution">
    <text evidence="5">The sequence shown here is derived from an EMBL/GenBank/DDBJ whole genome shotgun (WGS) entry which is preliminary data.</text>
</comment>
<dbReference type="SUPFAM" id="SSF52768">
    <property type="entry name" value="Arginase/deacetylase"/>
    <property type="match status" value="1"/>
</dbReference>
<dbReference type="PANTHER" id="PTHR43782:SF3">
    <property type="entry name" value="ARGINASE"/>
    <property type="match status" value="1"/>
</dbReference>
<dbReference type="EMBL" id="JBHMBK010000010">
    <property type="protein sequence ID" value="MFB9685533.1"/>
    <property type="molecule type" value="Genomic_DNA"/>
</dbReference>
<keyword evidence="6" id="KW-1185">Reference proteome</keyword>
<dbReference type="PIRSF" id="PIRSF036979">
    <property type="entry name" value="Arginase"/>
    <property type="match status" value="1"/>
</dbReference>
<dbReference type="InterPro" id="IPR023696">
    <property type="entry name" value="Ureohydrolase_dom_sf"/>
</dbReference>